<reference evidence="2" key="1">
    <citation type="submission" date="2018-07" db="EMBL/GenBank/DDBJ databases">
        <authorList>
            <person name="Safronova V.I."/>
            <person name="Chirak E.R."/>
            <person name="Sazanova A.L."/>
        </authorList>
    </citation>
    <scope>NUCLEOTIDE SEQUENCE [LARGE SCALE GENOMIC DNA]</scope>
    <source>
        <strain evidence="2">RCAM04685</strain>
    </source>
</reference>
<sequence length="294" mass="31064">MSDARSLTPLSETDYEAIASAVMETARGRWFMTEFAKRNRQADTAQVLAAINKLQRTFGAAPAQQPTGGADLRDAITLIMELRTDLERIGGGAGEPSSRLAARIEGAASSVIGATESIQEAAWGLREAGASDALCDTLDRRATEIYGATAIIEATAQQLGKIADTIAMLDSSLRAFAEGAHETPNLDVVPAASSAPARAPDRPFDLREAAPLSSYDDIEIVEIDDRQSALSDSARTRTEPSKHRRFSSMQIIDEDLVFSETGGGAASSGAVATSEDDLRAIDALPASGKLAYFA</sequence>
<evidence type="ECO:0000313" key="2">
    <source>
        <dbReference type="Proteomes" id="UP000255207"/>
    </source>
</evidence>
<dbReference type="AlphaFoldDB" id="A0A370L516"/>
<name>A0A370L516_9HYPH</name>
<dbReference type="Proteomes" id="UP000255207">
    <property type="component" value="Unassembled WGS sequence"/>
</dbReference>
<dbReference type="RefSeq" id="WP_114830675.1">
    <property type="nucleotide sequence ID" value="NZ_QQTO01000012.1"/>
</dbReference>
<proteinExistence type="predicted"/>
<dbReference type="OrthoDB" id="7269965at2"/>
<keyword evidence="2" id="KW-1185">Reference proteome</keyword>
<accession>A0A370L516</accession>
<organism evidence="1 2">
    <name type="scientific">Bosea caraganae</name>
    <dbReference type="NCBI Taxonomy" id="2763117"/>
    <lineage>
        <taxon>Bacteria</taxon>
        <taxon>Pseudomonadati</taxon>
        <taxon>Pseudomonadota</taxon>
        <taxon>Alphaproteobacteria</taxon>
        <taxon>Hyphomicrobiales</taxon>
        <taxon>Boseaceae</taxon>
        <taxon>Bosea</taxon>
    </lineage>
</organism>
<dbReference type="EMBL" id="QQTP01000009">
    <property type="protein sequence ID" value="RDJ23065.1"/>
    <property type="molecule type" value="Genomic_DNA"/>
</dbReference>
<evidence type="ECO:0000313" key="1">
    <source>
        <dbReference type="EMBL" id="RDJ23065.1"/>
    </source>
</evidence>
<comment type="caution">
    <text evidence="1">The sequence shown here is derived from an EMBL/GenBank/DDBJ whole genome shotgun (WGS) entry which is preliminary data.</text>
</comment>
<gene>
    <name evidence="1" type="ORF">DWE98_18075</name>
</gene>
<protein>
    <submittedName>
        <fullName evidence="1">Uncharacterized protein</fullName>
    </submittedName>
</protein>